<dbReference type="InterPro" id="IPR001005">
    <property type="entry name" value="SANT/Myb"/>
</dbReference>
<dbReference type="AlphaFoldDB" id="A0AAV9IYX2"/>
<keyword evidence="12" id="KW-1185">Reference proteome</keyword>
<dbReference type="GO" id="GO:0000974">
    <property type="term" value="C:Prp19 complex"/>
    <property type="evidence" value="ECO:0007669"/>
    <property type="project" value="InterPro"/>
</dbReference>
<evidence type="ECO:0000256" key="5">
    <source>
        <dbReference type="ARBA" id="ARBA00023125"/>
    </source>
</evidence>
<dbReference type="Gene3D" id="1.10.10.60">
    <property type="entry name" value="Homeodomain-like"/>
    <property type="match status" value="2"/>
</dbReference>
<evidence type="ECO:0000256" key="3">
    <source>
        <dbReference type="ARBA" id="ARBA00022728"/>
    </source>
</evidence>
<evidence type="ECO:0000313" key="11">
    <source>
        <dbReference type="EMBL" id="KAK4537003.1"/>
    </source>
</evidence>
<gene>
    <name evidence="11" type="ORF">CDCA_CDCA10G3028</name>
</gene>
<feature type="compositionally biased region" description="Basic and acidic residues" evidence="8">
    <location>
        <begin position="145"/>
        <end position="154"/>
    </location>
</feature>
<evidence type="ECO:0000256" key="4">
    <source>
        <dbReference type="ARBA" id="ARBA00022737"/>
    </source>
</evidence>
<dbReference type="PROSITE" id="PS50090">
    <property type="entry name" value="MYB_LIKE"/>
    <property type="match status" value="2"/>
</dbReference>
<dbReference type="GO" id="GO:0005681">
    <property type="term" value="C:spliceosomal complex"/>
    <property type="evidence" value="ECO:0007669"/>
    <property type="project" value="UniProtKB-KW"/>
</dbReference>
<evidence type="ECO:0000256" key="6">
    <source>
        <dbReference type="ARBA" id="ARBA00023187"/>
    </source>
</evidence>
<feature type="domain" description="Myb-like" evidence="9">
    <location>
        <begin position="65"/>
        <end position="111"/>
    </location>
</feature>
<dbReference type="InterPro" id="IPR009057">
    <property type="entry name" value="Homeodomain-like_sf"/>
</dbReference>
<feature type="domain" description="Myb-like" evidence="9">
    <location>
        <begin position="8"/>
        <end position="59"/>
    </location>
</feature>
<keyword evidence="6" id="KW-0508">mRNA splicing</keyword>
<keyword evidence="4" id="KW-0677">Repeat</keyword>
<dbReference type="InterPro" id="IPR047242">
    <property type="entry name" value="CDC5L/Cef1"/>
</dbReference>
<dbReference type="EMBL" id="JANCYW010000010">
    <property type="protein sequence ID" value="KAK4537003.1"/>
    <property type="molecule type" value="Genomic_DNA"/>
</dbReference>
<keyword evidence="2" id="KW-0507">mRNA processing</keyword>
<reference evidence="11 12" key="1">
    <citation type="submission" date="2022-07" db="EMBL/GenBank/DDBJ databases">
        <title>Genome-wide signatures of adaptation to extreme environments.</title>
        <authorList>
            <person name="Cho C.H."/>
            <person name="Yoon H.S."/>
        </authorList>
    </citation>
    <scope>NUCLEOTIDE SEQUENCE [LARGE SCALE GENOMIC DNA]</scope>
    <source>
        <strain evidence="11 12">DBV 063 E5</strain>
    </source>
</reference>
<evidence type="ECO:0000256" key="2">
    <source>
        <dbReference type="ARBA" id="ARBA00022664"/>
    </source>
</evidence>
<feature type="region of interest" description="Disordered" evidence="8">
    <location>
        <begin position="145"/>
        <end position="176"/>
    </location>
</feature>
<proteinExistence type="inferred from homology"/>
<accession>A0AAV9IYX2</accession>
<dbReference type="Proteomes" id="UP001301350">
    <property type="component" value="Unassembled WGS sequence"/>
</dbReference>
<dbReference type="SMART" id="SM00717">
    <property type="entry name" value="SANT"/>
    <property type="match status" value="2"/>
</dbReference>
<evidence type="ECO:0000313" key="12">
    <source>
        <dbReference type="Proteomes" id="UP001301350"/>
    </source>
</evidence>
<dbReference type="PANTHER" id="PTHR45885">
    <property type="entry name" value="CELL DIVISION CYCLE 5-LIKE PROTEIN"/>
    <property type="match status" value="1"/>
</dbReference>
<keyword evidence="5" id="KW-0238">DNA-binding</keyword>
<dbReference type="PROSITE" id="PS51294">
    <property type="entry name" value="HTH_MYB"/>
    <property type="match status" value="2"/>
</dbReference>
<dbReference type="SUPFAM" id="SSF46689">
    <property type="entry name" value="Homeodomain-like"/>
    <property type="match status" value="1"/>
</dbReference>
<sequence length="372" mass="41813">MKRQRRPAQRPRSRAWSETEDAIVRAAVMKYGLHQWRRVAALVPPRTADECKARWSEWLDPSLARRDVWSAEEDGRLMELAQSLPSQWSSVALFLEGRTATACAGRYEQLMLDKRITVAEADQTTTMVDEAAARQQVLWEQAQDKLARGADGRQRKTLARAMQAEPGPDAKRRREGVSPAALSLDVVPFMDLLVSALLSESAGEESERDRLVNSEALTSGDASSIDREWLRRRLEALPPPQFSFEETAPPPTLPPEEKCETELCLPRPTCALDVELAEQFASAVDDAEAPEGPDGGCFAQAQALIRDQLLAMFPTDSQRRITSVPLIVPDARAQRLIEDECRRERLHLWREAVGRLAREPIRGERGLRDTPY</sequence>
<evidence type="ECO:0000256" key="8">
    <source>
        <dbReference type="SAM" id="MobiDB-lite"/>
    </source>
</evidence>
<comment type="caution">
    <text evidence="11">The sequence shown here is derived from an EMBL/GenBank/DDBJ whole genome shotgun (WGS) entry which is preliminary data.</text>
</comment>
<evidence type="ECO:0000259" key="9">
    <source>
        <dbReference type="PROSITE" id="PS50090"/>
    </source>
</evidence>
<feature type="domain" description="HTH myb-type" evidence="10">
    <location>
        <begin position="65"/>
        <end position="115"/>
    </location>
</feature>
<evidence type="ECO:0000259" key="10">
    <source>
        <dbReference type="PROSITE" id="PS51294"/>
    </source>
</evidence>
<keyword evidence="7" id="KW-0539">Nucleus</keyword>
<dbReference type="InterPro" id="IPR017930">
    <property type="entry name" value="Myb_dom"/>
</dbReference>
<dbReference type="GO" id="GO:0000398">
    <property type="term" value="P:mRNA splicing, via spliceosome"/>
    <property type="evidence" value="ECO:0007669"/>
    <property type="project" value="InterPro"/>
</dbReference>
<comment type="similarity">
    <text evidence="1">Belongs to the CEF1 family.</text>
</comment>
<keyword evidence="3" id="KW-0747">Spliceosome</keyword>
<name>A0AAV9IYX2_CYACA</name>
<protein>
    <submittedName>
        <fullName evidence="11">Uncharacterized protein</fullName>
    </submittedName>
</protein>
<dbReference type="Pfam" id="PF00249">
    <property type="entry name" value="Myb_DNA-binding"/>
    <property type="match status" value="2"/>
</dbReference>
<evidence type="ECO:0000256" key="7">
    <source>
        <dbReference type="ARBA" id="ARBA00023242"/>
    </source>
</evidence>
<evidence type="ECO:0000256" key="1">
    <source>
        <dbReference type="ARBA" id="ARBA00010506"/>
    </source>
</evidence>
<dbReference type="PANTHER" id="PTHR45885:SF1">
    <property type="entry name" value="CELL DIVISION CYCLE 5-LIKE PROTEIN"/>
    <property type="match status" value="1"/>
</dbReference>
<dbReference type="CDD" id="cd00167">
    <property type="entry name" value="SANT"/>
    <property type="match status" value="1"/>
</dbReference>
<feature type="domain" description="HTH myb-type" evidence="10">
    <location>
        <begin position="1"/>
        <end position="63"/>
    </location>
</feature>
<dbReference type="GO" id="GO:0003677">
    <property type="term" value="F:DNA binding"/>
    <property type="evidence" value="ECO:0007669"/>
    <property type="project" value="UniProtKB-KW"/>
</dbReference>
<organism evidence="11 12">
    <name type="scientific">Cyanidium caldarium</name>
    <name type="common">Red alga</name>
    <dbReference type="NCBI Taxonomy" id="2771"/>
    <lineage>
        <taxon>Eukaryota</taxon>
        <taxon>Rhodophyta</taxon>
        <taxon>Bangiophyceae</taxon>
        <taxon>Cyanidiales</taxon>
        <taxon>Cyanidiaceae</taxon>
        <taxon>Cyanidium</taxon>
    </lineage>
</organism>